<dbReference type="GO" id="GO:0003677">
    <property type="term" value="F:DNA binding"/>
    <property type="evidence" value="ECO:0007669"/>
    <property type="project" value="UniProtKB-KW"/>
</dbReference>
<keyword evidence="1" id="KW-0805">Transcription regulation</keyword>
<organism evidence="6 7">
    <name type="scientific">Azonexus fungiphilus</name>
    <dbReference type="NCBI Taxonomy" id="146940"/>
    <lineage>
        <taxon>Bacteria</taxon>
        <taxon>Pseudomonadati</taxon>
        <taxon>Pseudomonadota</taxon>
        <taxon>Betaproteobacteria</taxon>
        <taxon>Rhodocyclales</taxon>
        <taxon>Azonexaceae</taxon>
        <taxon>Azonexus</taxon>
    </lineage>
</organism>
<dbReference type="InterPro" id="IPR036388">
    <property type="entry name" value="WH-like_DNA-bd_sf"/>
</dbReference>
<dbReference type="Pfam" id="PF00027">
    <property type="entry name" value="cNMP_binding"/>
    <property type="match status" value="1"/>
</dbReference>
<evidence type="ECO:0000259" key="5">
    <source>
        <dbReference type="PROSITE" id="PS51063"/>
    </source>
</evidence>
<dbReference type="Gene3D" id="1.10.10.10">
    <property type="entry name" value="Winged helix-like DNA-binding domain superfamily/Winged helix DNA-binding domain"/>
    <property type="match status" value="1"/>
</dbReference>
<dbReference type="SMART" id="SM00419">
    <property type="entry name" value="HTH_CRP"/>
    <property type="match status" value="1"/>
</dbReference>
<dbReference type="PROSITE" id="PS50042">
    <property type="entry name" value="CNMP_BINDING_3"/>
    <property type="match status" value="1"/>
</dbReference>
<evidence type="ECO:0000313" key="7">
    <source>
        <dbReference type="Proteomes" id="UP000270626"/>
    </source>
</evidence>
<gene>
    <name evidence="6" type="ORF">DFR40_2489</name>
</gene>
<evidence type="ECO:0000259" key="4">
    <source>
        <dbReference type="PROSITE" id="PS50042"/>
    </source>
</evidence>
<dbReference type="SUPFAM" id="SSF51206">
    <property type="entry name" value="cAMP-binding domain-like"/>
    <property type="match status" value="1"/>
</dbReference>
<dbReference type="CDD" id="cd00038">
    <property type="entry name" value="CAP_ED"/>
    <property type="match status" value="1"/>
</dbReference>
<dbReference type="GO" id="GO:0005829">
    <property type="term" value="C:cytosol"/>
    <property type="evidence" value="ECO:0007669"/>
    <property type="project" value="TreeGrafter"/>
</dbReference>
<dbReference type="Gene3D" id="2.60.120.10">
    <property type="entry name" value="Jelly Rolls"/>
    <property type="match status" value="1"/>
</dbReference>
<dbReference type="SMART" id="SM00100">
    <property type="entry name" value="cNMP"/>
    <property type="match status" value="1"/>
</dbReference>
<dbReference type="AlphaFoldDB" id="A0A495VS81"/>
<dbReference type="Proteomes" id="UP000270626">
    <property type="component" value="Unassembled WGS sequence"/>
</dbReference>
<dbReference type="InterPro" id="IPR012318">
    <property type="entry name" value="HTH_CRP"/>
</dbReference>
<dbReference type="InterPro" id="IPR018490">
    <property type="entry name" value="cNMP-bd_dom_sf"/>
</dbReference>
<sequence>MPTINPLPSAPMTLHAALQSDDWFASCPPPLQQALLSMAVVRRLEAGEALFTRGSPASGMYCVIAGAVHIGAHDADGRAALLAYLEPYQWFGEISVIDGQPRTHDAIADLPGEVLVIPGAGLERWLETHPQYWRDVARLTCRKLRVSFAVLEELAQLPLEERVLRRLRLLAQGNGSRDIARQRIRIGQEVLGRMLGISRQSVNQALKQLAAKGLVRLHYGEIELLD</sequence>
<dbReference type="InterPro" id="IPR036390">
    <property type="entry name" value="WH_DNA-bd_sf"/>
</dbReference>
<proteinExistence type="predicted"/>
<dbReference type="SUPFAM" id="SSF46785">
    <property type="entry name" value="Winged helix' DNA-binding domain"/>
    <property type="match status" value="1"/>
</dbReference>
<dbReference type="PANTHER" id="PTHR24567">
    <property type="entry name" value="CRP FAMILY TRANSCRIPTIONAL REGULATORY PROTEIN"/>
    <property type="match status" value="1"/>
</dbReference>
<name>A0A495VS81_9RHOO</name>
<dbReference type="GO" id="GO:0003700">
    <property type="term" value="F:DNA-binding transcription factor activity"/>
    <property type="evidence" value="ECO:0007669"/>
    <property type="project" value="TreeGrafter"/>
</dbReference>
<dbReference type="RefSeq" id="WP_211329788.1">
    <property type="nucleotide sequence ID" value="NZ_RBXP01000016.1"/>
</dbReference>
<protein>
    <submittedName>
        <fullName evidence="6">Crp/Fnr family transcriptional regulator</fullName>
    </submittedName>
</protein>
<evidence type="ECO:0000256" key="2">
    <source>
        <dbReference type="ARBA" id="ARBA00023125"/>
    </source>
</evidence>
<feature type="domain" description="HTH crp-type" evidence="5">
    <location>
        <begin position="157"/>
        <end position="226"/>
    </location>
</feature>
<keyword evidence="2" id="KW-0238">DNA-binding</keyword>
<evidence type="ECO:0000256" key="1">
    <source>
        <dbReference type="ARBA" id="ARBA00023015"/>
    </source>
</evidence>
<dbReference type="Pfam" id="PF13545">
    <property type="entry name" value="HTH_Crp_2"/>
    <property type="match status" value="1"/>
</dbReference>
<comment type="caution">
    <text evidence="6">The sequence shown here is derived from an EMBL/GenBank/DDBJ whole genome shotgun (WGS) entry which is preliminary data.</text>
</comment>
<feature type="domain" description="Cyclic nucleotide-binding" evidence="4">
    <location>
        <begin position="23"/>
        <end position="126"/>
    </location>
</feature>
<keyword evidence="3" id="KW-0804">Transcription</keyword>
<dbReference type="InterPro" id="IPR050397">
    <property type="entry name" value="Env_Response_Regulators"/>
</dbReference>
<dbReference type="PANTHER" id="PTHR24567:SF74">
    <property type="entry name" value="HTH-TYPE TRANSCRIPTIONAL REGULATOR ARCR"/>
    <property type="match status" value="1"/>
</dbReference>
<dbReference type="PROSITE" id="PS51063">
    <property type="entry name" value="HTH_CRP_2"/>
    <property type="match status" value="1"/>
</dbReference>
<keyword evidence="7" id="KW-1185">Reference proteome</keyword>
<reference evidence="6 7" key="1">
    <citation type="submission" date="2018-10" db="EMBL/GenBank/DDBJ databases">
        <title>Genomic Encyclopedia of Type Strains, Phase IV (KMG-IV): sequencing the most valuable type-strain genomes for metagenomic binning, comparative biology and taxonomic classification.</title>
        <authorList>
            <person name="Goeker M."/>
        </authorList>
    </citation>
    <scope>NUCLEOTIDE SEQUENCE [LARGE SCALE GENOMIC DNA]</scope>
    <source>
        <strain evidence="6 7">DSM 23841</strain>
    </source>
</reference>
<dbReference type="EMBL" id="RBXP01000016">
    <property type="protein sequence ID" value="RKT51275.1"/>
    <property type="molecule type" value="Genomic_DNA"/>
</dbReference>
<evidence type="ECO:0000256" key="3">
    <source>
        <dbReference type="ARBA" id="ARBA00023163"/>
    </source>
</evidence>
<dbReference type="InterPro" id="IPR000595">
    <property type="entry name" value="cNMP-bd_dom"/>
</dbReference>
<evidence type="ECO:0000313" key="6">
    <source>
        <dbReference type="EMBL" id="RKT51275.1"/>
    </source>
</evidence>
<dbReference type="InterPro" id="IPR014710">
    <property type="entry name" value="RmlC-like_jellyroll"/>
</dbReference>
<accession>A0A495VS81</accession>